<organism evidence="2 3">
    <name type="scientific">Anaerobaca lacustris</name>
    <dbReference type="NCBI Taxonomy" id="3044600"/>
    <lineage>
        <taxon>Bacteria</taxon>
        <taxon>Pseudomonadati</taxon>
        <taxon>Planctomycetota</taxon>
        <taxon>Phycisphaerae</taxon>
        <taxon>Sedimentisphaerales</taxon>
        <taxon>Anaerobacaceae</taxon>
        <taxon>Anaerobaca</taxon>
    </lineage>
</organism>
<name>A0AAW6TPI0_9BACT</name>
<dbReference type="Pfam" id="PF04014">
    <property type="entry name" value="MazE_antitoxin"/>
    <property type="match status" value="1"/>
</dbReference>
<dbReference type="SUPFAM" id="SSF89447">
    <property type="entry name" value="AbrB/MazE/MraZ-like"/>
    <property type="match status" value="1"/>
</dbReference>
<reference evidence="2" key="1">
    <citation type="submission" date="2023-05" db="EMBL/GenBank/DDBJ databases">
        <title>Anaerotaeda fermentans gen. nov., sp. nov., a novel anaerobic planctomycete of the new family within the order Sedimentisphaerales isolated from Taman Peninsula, Russia.</title>
        <authorList>
            <person name="Khomyakova M.A."/>
            <person name="Merkel A.Y."/>
            <person name="Slobodkin A.I."/>
        </authorList>
    </citation>
    <scope>NUCLEOTIDE SEQUENCE</scope>
    <source>
        <strain evidence="2">M17dextr</strain>
    </source>
</reference>
<evidence type="ECO:0000313" key="3">
    <source>
        <dbReference type="Proteomes" id="UP001431776"/>
    </source>
</evidence>
<gene>
    <name evidence="2" type="ORF">QJ522_00865</name>
</gene>
<comment type="caution">
    <text evidence="2">The sequence shown here is derived from an EMBL/GenBank/DDBJ whole genome shotgun (WGS) entry which is preliminary data.</text>
</comment>
<accession>A0AAW6TPI0</accession>
<dbReference type="EMBL" id="JASCXX010000001">
    <property type="protein sequence ID" value="MDI6447577.1"/>
    <property type="molecule type" value="Genomic_DNA"/>
</dbReference>
<dbReference type="GO" id="GO:0003677">
    <property type="term" value="F:DNA binding"/>
    <property type="evidence" value="ECO:0007669"/>
    <property type="project" value="UniProtKB-KW"/>
</dbReference>
<keyword evidence="2" id="KW-0238">DNA-binding</keyword>
<dbReference type="Gene3D" id="2.10.260.10">
    <property type="match status" value="1"/>
</dbReference>
<dbReference type="SMART" id="SM00966">
    <property type="entry name" value="SpoVT_AbrB"/>
    <property type="match status" value="1"/>
</dbReference>
<dbReference type="Proteomes" id="UP001431776">
    <property type="component" value="Unassembled WGS sequence"/>
</dbReference>
<dbReference type="InterPro" id="IPR037914">
    <property type="entry name" value="SpoVT-AbrB_sf"/>
</dbReference>
<sequence>MLIPLIRIGNSKGVRLPKAVIEQAGLEDQIDLEVKDGKVILSSARPARAGWEAAAQACHDGGHDDLADWDGALNDFEGSWE</sequence>
<feature type="domain" description="SpoVT-AbrB" evidence="1">
    <location>
        <begin position="6"/>
        <end position="49"/>
    </location>
</feature>
<proteinExistence type="predicted"/>
<dbReference type="InterPro" id="IPR007159">
    <property type="entry name" value="SpoVT-AbrB_dom"/>
</dbReference>
<dbReference type="AlphaFoldDB" id="A0AAW6TPI0"/>
<protein>
    <submittedName>
        <fullName evidence="2">AbrB/MazE/SpoVT family DNA-binding domain-containing protein</fullName>
    </submittedName>
</protein>
<dbReference type="RefSeq" id="WP_349242987.1">
    <property type="nucleotide sequence ID" value="NZ_JASCXX010000001.1"/>
</dbReference>
<evidence type="ECO:0000259" key="1">
    <source>
        <dbReference type="SMART" id="SM00966"/>
    </source>
</evidence>
<keyword evidence="3" id="KW-1185">Reference proteome</keyword>
<evidence type="ECO:0000313" key="2">
    <source>
        <dbReference type="EMBL" id="MDI6447577.1"/>
    </source>
</evidence>